<dbReference type="AlphaFoldDB" id="A0A7X0VJF9"/>
<dbReference type="InterPro" id="IPR030678">
    <property type="entry name" value="Peptide/Ni-bd"/>
</dbReference>
<dbReference type="PANTHER" id="PTHR30290">
    <property type="entry name" value="PERIPLASMIC BINDING COMPONENT OF ABC TRANSPORTER"/>
    <property type="match status" value="1"/>
</dbReference>
<dbReference type="Proteomes" id="UP000547209">
    <property type="component" value="Unassembled WGS sequence"/>
</dbReference>
<keyword evidence="1" id="KW-0732">Signal</keyword>
<dbReference type="GO" id="GO:0016151">
    <property type="term" value="F:nickel cation binding"/>
    <property type="evidence" value="ECO:0007669"/>
    <property type="project" value="InterPro"/>
</dbReference>
<evidence type="ECO:0000259" key="2">
    <source>
        <dbReference type="Pfam" id="PF00496"/>
    </source>
</evidence>
<dbReference type="GO" id="GO:0030288">
    <property type="term" value="C:outer membrane-bounded periplasmic space"/>
    <property type="evidence" value="ECO:0007669"/>
    <property type="project" value="TreeGrafter"/>
</dbReference>
<dbReference type="CDD" id="cd08489">
    <property type="entry name" value="PBP2_NikA"/>
    <property type="match status" value="1"/>
</dbReference>
<organism evidence="3 4">
    <name type="scientific">Cohnella nanjingensis</name>
    <dbReference type="NCBI Taxonomy" id="1387779"/>
    <lineage>
        <taxon>Bacteria</taxon>
        <taxon>Bacillati</taxon>
        <taxon>Bacillota</taxon>
        <taxon>Bacilli</taxon>
        <taxon>Bacillales</taxon>
        <taxon>Paenibacillaceae</taxon>
        <taxon>Cohnella</taxon>
    </lineage>
</organism>
<dbReference type="PROSITE" id="PS51257">
    <property type="entry name" value="PROKAR_LIPOPROTEIN"/>
    <property type="match status" value="1"/>
</dbReference>
<dbReference type="GO" id="GO:0043190">
    <property type="term" value="C:ATP-binding cassette (ABC) transporter complex"/>
    <property type="evidence" value="ECO:0007669"/>
    <property type="project" value="InterPro"/>
</dbReference>
<evidence type="ECO:0000313" key="4">
    <source>
        <dbReference type="Proteomes" id="UP000547209"/>
    </source>
</evidence>
<keyword evidence="4" id="KW-1185">Reference proteome</keyword>
<dbReference type="NCBIfam" id="TIGR02294">
    <property type="entry name" value="nickel_nikA"/>
    <property type="match status" value="1"/>
</dbReference>
<dbReference type="PIRSF" id="PIRSF002741">
    <property type="entry name" value="MppA"/>
    <property type="match status" value="1"/>
</dbReference>
<feature type="signal peptide" evidence="1">
    <location>
        <begin position="1"/>
        <end position="25"/>
    </location>
</feature>
<proteinExistence type="predicted"/>
<gene>
    <name evidence="3" type="primary">nikA</name>
    <name evidence="3" type="ORF">H7C19_28755</name>
</gene>
<dbReference type="SUPFAM" id="SSF53850">
    <property type="entry name" value="Periplasmic binding protein-like II"/>
    <property type="match status" value="1"/>
</dbReference>
<dbReference type="Gene3D" id="3.40.190.10">
    <property type="entry name" value="Periplasmic binding protein-like II"/>
    <property type="match status" value="1"/>
</dbReference>
<dbReference type="EMBL" id="JACJVP010000051">
    <property type="protein sequence ID" value="MBB6674679.1"/>
    <property type="molecule type" value="Genomic_DNA"/>
</dbReference>
<dbReference type="InterPro" id="IPR000914">
    <property type="entry name" value="SBP_5_dom"/>
</dbReference>
<dbReference type="GO" id="GO:0015833">
    <property type="term" value="P:peptide transport"/>
    <property type="evidence" value="ECO:0007669"/>
    <property type="project" value="TreeGrafter"/>
</dbReference>
<dbReference type="Pfam" id="PF00496">
    <property type="entry name" value="SBP_bac_5"/>
    <property type="match status" value="1"/>
</dbReference>
<name>A0A7X0VJF9_9BACL</name>
<evidence type="ECO:0000313" key="3">
    <source>
        <dbReference type="EMBL" id="MBB6674679.1"/>
    </source>
</evidence>
<reference evidence="3 4" key="1">
    <citation type="submission" date="2020-08" db="EMBL/GenBank/DDBJ databases">
        <title>Cohnella phylogeny.</title>
        <authorList>
            <person name="Dunlap C."/>
        </authorList>
    </citation>
    <scope>NUCLEOTIDE SEQUENCE [LARGE SCALE GENOMIC DNA]</scope>
    <source>
        <strain evidence="3 4">DSM 28246</strain>
    </source>
</reference>
<feature type="chain" id="PRO_5039731117" evidence="1">
    <location>
        <begin position="26"/>
        <end position="555"/>
    </location>
</feature>
<comment type="caution">
    <text evidence="3">The sequence shown here is derived from an EMBL/GenBank/DDBJ whole genome shotgun (WGS) entry which is preliminary data.</text>
</comment>
<feature type="domain" description="Solute-binding protein family 5" evidence="2">
    <location>
        <begin position="100"/>
        <end position="468"/>
    </location>
</feature>
<dbReference type="GO" id="GO:0020037">
    <property type="term" value="F:heme binding"/>
    <property type="evidence" value="ECO:0007669"/>
    <property type="project" value="InterPro"/>
</dbReference>
<accession>A0A7X0VJF9</accession>
<dbReference type="GO" id="GO:0015675">
    <property type="term" value="P:nickel cation transport"/>
    <property type="evidence" value="ECO:0007669"/>
    <property type="project" value="InterPro"/>
</dbReference>
<dbReference type="PANTHER" id="PTHR30290:SF37">
    <property type="entry name" value="NICKEL-BINDING PERIPLASMIC PROTEIN"/>
    <property type="match status" value="1"/>
</dbReference>
<dbReference type="InterPro" id="IPR011980">
    <property type="entry name" value="CntA-like"/>
</dbReference>
<dbReference type="RefSeq" id="WP_185672539.1">
    <property type="nucleotide sequence ID" value="NZ_JACJVP010000051.1"/>
</dbReference>
<protein>
    <submittedName>
        <fullName evidence="3">Nickel ABC transporter, nickel/metallophore periplasmic binding protein</fullName>
    </submittedName>
</protein>
<dbReference type="InterPro" id="IPR039424">
    <property type="entry name" value="SBP_5"/>
</dbReference>
<evidence type="ECO:0000256" key="1">
    <source>
        <dbReference type="SAM" id="SignalP"/>
    </source>
</evidence>
<sequence length="555" mass="61469">MFVFRQLKNAHTVLILVLVLSFVLAGCQTNQKPNAGSSGPSGTSSAGDATQAAQGAEKVLTISWPKDIGPLNPHQYAPNEFFAQGMYYEPLIDYGDGGQLVPKLAESWDISEDGKTYTFHLRQNVKFSDGSAFDANVVQKNFDTILANRDMHSWLGVIGQIDKTEVVDAHTFSITLKNQYYPTLQEFAVVRPLRFLGAAGFPDDGNTANAIKNPISTGPWVLSEYKKDELAVFTRNDNYWGAKPKIDKLVVKVIPDPEARVLALEKGDIDLIYGEGVISLDSFVNLRDSGKFETSISDALASRALIVNTAKGPFADLDVRLALQHAVNKQALVDGVTNGVEKKADSIIASNFPYANVGLKPYDYDMEAAKTLLDQAGWKLPAGKTIREKDGKPLEIELVYMGDDEVEKPMSTAIQSDLKQIGVQVKLTGLERQLRNKRMEAADFDLLFWGTYGAPYDPHSFVSTNYEPGYGIYESQQGLPMAKELHQQMKDVLLTTDETERQKLYTSILTTLHDQAVYLPISYLTSIAVYPKYVTGLKFPAHRDETPFDTLDIQK</sequence>
<dbReference type="Gene3D" id="3.10.105.10">
    <property type="entry name" value="Dipeptide-binding Protein, Domain 3"/>
    <property type="match status" value="1"/>
</dbReference>
<dbReference type="GO" id="GO:1904680">
    <property type="term" value="F:peptide transmembrane transporter activity"/>
    <property type="evidence" value="ECO:0007669"/>
    <property type="project" value="TreeGrafter"/>
</dbReference>